<dbReference type="InterPro" id="IPR027417">
    <property type="entry name" value="P-loop_NTPase"/>
</dbReference>
<feature type="binding site" evidence="5">
    <location>
        <begin position="336"/>
        <end position="339"/>
    </location>
    <ligand>
        <name>GTP</name>
        <dbReference type="ChEBI" id="CHEBI:37565"/>
    </ligand>
</feature>
<dbReference type="PRINTS" id="PR00318">
    <property type="entry name" value="GPROTEINA"/>
</dbReference>
<evidence type="ECO:0000256" key="5">
    <source>
        <dbReference type="PIRSR" id="PIRSR601019-1"/>
    </source>
</evidence>
<dbReference type="PROSITE" id="PS51882">
    <property type="entry name" value="G_ALPHA"/>
    <property type="match status" value="1"/>
</dbReference>
<dbReference type="OrthoDB" id="3151044at2759"/>
<evidence type="ECO:0008006" key="9">
    <source>
        <dbReference type="Google" id="ProtNLM"/>
    </source>
</evidence>
<protein>
    <recommendedName>
        <fullName evidence="9">Guanine nucleotide binding protein, alpha subunit</fullName>
    </recommendedName>
</protein>
<keyword evidence="3 5" id="KW-0342">GTP-binding</keyword>
<dbReference type="GO" id="GO:0003924">
    <property type="term" value="F:GTPase activity"/>
    <property type="evidence" value="ECO:0007669"/>
    <property type="project" value="InterPro"/>
</dbReference>
<dbReference type="InterPro" id="IPR011025">
    <property type="entry name" value="GproteinA_insert"/>
</dbReference>
<feature type="binding site" evidence="6">
    <location>
        <position position="47"/>
    </location>
    <ligand>
        <name>Mg(2+)</name>
        <dbReference type="ChEBI" id="CHEBI:18420"/>
    </ligand>
</feature>
<evidence type="ECO:0000256" key="2">
    <source>
        <dbReference type="ARBA" id="ARBA00022741"/>
    </source>
</evidence>
<reference evidence="8" key="2">
    <citation type="submission" date="2015-01" db="EMBL/GenBank/DDBJ databases">
        <title>Evolutionary Origins and Diversification of the Mycorrhizal Mutualists.</title>
        <authorList>
            <consortium name="DOE Joint Genome Institute"/>
            <consortium name="Mycorrhizal Genomics Consortium"/>
            <person name="Kohler A."/>
            <person name="Kuo A."/>
            <person name="Nagy L.G."/>
            <person name="Floudas D."/>
            <person name="Copeland A."/>
            <person name="Barry K.W."/>
            <person name="Cichocki N."/>
            <person name="Veneault-Fourrey C."/>
            <person name="LaButti K."/>
            <person name="Lindquist E.A."/>
            <person name="Lipzen A."/>
            <person name="Lundell T."/>
            <person name="Morin E."/>
            <person name="Murat C."/>
            <person name="Riley R."/>
            <person name="Ohm R."/>
            <person name="Sun H."/>
            <person name="Tunlid A."/>
            <person name="Henrissat B."/>
            <person name="Grigoriev I.V."/>
            <person name="Hibbett D.S."/>
            <person name="Martin F."/>
        </authorList>
    </citation>
    <scope>NUCLEOTIDE SEQUENCE [LARGE SCALE GENOMIC DNA]</scope>
    <source>
        <strain evidence="8">MAFF 305830</strain>
    </source>
</reference>
<evidence type="ECO:0000256" key="3">
    <source>
        <dbReference type="ARBA" id="ARBA00023134"/>
    </source>
</evidence>
<dbReference type="FunFam" id="3.40.50.300:FF:000692">
    <property type="entry name" value="Guanine nucleotide-binding protein subunit alpha"/>
    <property type="match status" value="1"/>
</dbReference>
<evidence type="ECO:0000256" key="4">
    <source>
        <dbReference type="ARBA" id="ARBA00023224"/>
    </source>
</evidence>
<gene>
    <name evidence="7" type="ORF">M408DRAFT_326997</name>
</gene>
<dbReference type="SUPFAM" id="SSF52540">
    <property type="entry name" value="P-loop containing nucleoside triphosphate hydrolases"/>
    <property type="match status" value="1"/>
</dbReference>
<proteinExistence type="predicted"/>
<organism evidence="7 8">
    <name type="scientific">Serendipita vermifera MAFF 305830</name>
    <dbReference type="NCBI Taxonomy" id="933852"/>
    <lineage>
        <taxon>Eukaryota</taxon>
        <taxon>Fungi</taxon>
        <taxon>Dikarya</taxon>
        <taxon>Basidiomycota</taxon>
        <taxon>Agaricomycotina</taxon>
        <taxon>Agaricomycetes</taxon>
        <taxon>Sebacinales</taxon>
        <taxon>Serendipitaceae</taxon>
        <taxon>Serendipita</taxon>
    </lineage>
</organism>
<sequence>MGLCMSAENVDALRRNAEVDSQIRKAKRQQRKEAKILLLGSGDSGKTTIMKQMRLLTDGSFSKGELESYRQLVFANLITGMKALVDCLAEVDLTIEDDTTALDAYRTILAAPDVRDGQAFPDGYLPLFKLLWEHPVIREGINHCRRFAIPDNVPYFYSHLDRLWAPEYSPTNLDIVQTRARTAGIVETTFQISDSFAHTAIPDPSARAVTLTEKYGRRKNKGAETIPGISSIVSEDSNITELDSDEEKPRAKFQLKFSTTKTLRFVDVGGQKSERRKWIHCFEDVTAILFLVSLSGYDQCLVEERSTNQMSDAMTLWEGICKMEWFRETSLILFLNKEDLFRAKVAESPIRRFFPDYNGPLGDAEAGKEYFQKRFIRIEHKGTLQLQQLEKSGDRKTPSNKPYTSARRRQVYPHFTTAVNTSLVLNVMIDIADTVLRDQLKDADIL</sequence>
<dbReference type="SMART" id="SM00275">
    <property type="entry name" value="G_alpha"/>
    <property type="match status" value="1"/>
</dbReference>
<dbReference type="HOGENOM" id="CLU_014184_6_0_1"/>
<evidence type="ECO:0000256" key="6">
    <source>
        <dbReference type="PIRSR" id="PIRSR601019-2"/>
    </source>
</evidence>
<dbReference type="EMBL" id="KN824280">
    <property type="protein sequence ID" value="KIM32426.1"/>
    <property type="molecule type" value="Genomic_DNA"/>
</dbReference>
<keyword evidence="6" id="KW-0460">Magnesium</keyword>
<dbReference type="GO" id="GO:0005525">
    <property type="term" value="F:GTP binding"/>
    <property type="evidence" value="ECO:0007669"/>
    <property type="project" value="UniProtKB-KW"/>
</dbReference>
<dbReference type="Proteomes" id="UP000054097">
    <property type="component" value="Unassembled WGS sequence"/>
</dbReference>
<dbReference type="GO" id="GO:0005834">
    <property type="term" value="C:heterotrimeric G-protein complex"/>
    <property type="evidence" value="ECO:0007669"/>
    <property type="project" value="TreeGrafter"/>
</dbReference>
<evidence type="ECO:0000313" key="8">
    <source>
        <dbReference type="Proteomes" id="UP000054097"/>
    </source>
</evidence>
<dbReference type="PANTHER" id="PTHR10218">
    <property type="entry name" value="GTP-BINDING PROTEIN ALPHA SUBUNIT"/>
    <property type="match status" value="1"/>
</dbReference>
<feature type="binding site" evidence="6">
    <location>
        <position position="182"/>
    </location>
    <ligand>
        <name>Mg(2+)</name>
        <dbReference type="ChEBI" id="CHEBI:18420"/>
    </ligand>
</feature>
<dbReference type="GO" id="GO:0000750">
    <property type="term" value="P:pheromone-dependent signal transduction involved in conjugation with cellular fusion"/>
    <property type="evidence" value="ECO:0007669"/>
    <property type="project" value="TreeGrafter"/>
</dbReference>
<dbReference type="GO" id="GO:0005737">
    <property type="term" value="C:cytoplasm"/>
    <property type="evidence" value="ECO:0007669"/>
    <property type="project" value="TreeGrafter"/>
</dbReference>
<keyword evidence="1 6" id="KW-0479">Metal-binding</keyword>
<dbReference type="InterPro" id="IPR001019">
    <property type="entry name" value="Gprotein_alpha_su"/>
</dbReference>
<keyword evidence="8" id="KW-1185">Reference proteome</keyword>
<dbReference type="GO" id="GO:0007186">
    <property type="term" value="P:G protein-coupled receptor signaling pathway"/>
    <property type="evidence" value="ECO:0007669"/>
    <property type="project" value="InterPro"/>
</dbReference>
<keyword evidence="4" id="KW-0807">Transducer</keyword>
<reference evidence="7 8" key="1">
    <citation type="submission" date="2014-04" db="EMBL/GenBank/DDBJ databases">
        <authorList>
            <consortium name="DOE Joint Genome Institute"/>
            <person name="Kuo A."/>
            <person name="Zuccaro A."/>
            <person name="Kohler A."/>
            <person name="Nagy L.G."/>
            <person name="Floudas D."/>
            <person name="Copeland A."/>
            <person name="Barry K.W."/>
            <person name="Cichocki N."/>
            <person name="Veneault-Fourrey C."/>
            <person name="LaButti K."/>
            <person name="Lindquist E.A."/>
            <person name="Lipzen A."/>
            <person name="Lundell T."/>
            <person name="Morin E."/>
            <person name="Murat C."/>
            <person name="Sun H."/>
            <person name="Tunlid A."/>
            <person name="Henrissat B."/>
            <person name="Grigoriev I.V."/>
            <person name="Hibbett D.S."/>
            <person name="Martin F."/>
            <person name="Nordberg H.P."/>
            <person name="Cantor M.N."/>
            <person name="Hua S.X."/>
        </authorList>
    </citation>
    <scope>NUCLEOTIDE SEQUENCE [LARGE SCALE GENOMIC DNA]</scope>
    <source>
        <strain evidence="7 8">MAFF 305830</strain>
    </source>
</reference>
<feature type="binding site" evidence="5">
    <location>
        <begin position="267"/>
        <end position="271"/>
    </location>
    <ligand>
        <name>GTP</name>
        <dbReference type="ChEBI" id="CHEBI:37565"/>
    </ligand>
</feature>
<dbReference type="GO" id="GO:0031683">
    <property type="term" value="F:G-protein beta/gamma-subunit complex binding"/>
    <property type="evidence" value="ECO:0007669"/>
    <property type="project" value="InterPro"/>
</dbReference>
<dbReference type="Gene3D" id="1.10.400.10">
    <property type="entry name" value="GI Alpha 1, domain 2-like"/>
    <property type="match status" value="1"/>
</dbReference>
<dbReference type="Gene3D" id="3.40.50.300">
    <property type="entry name" value="P-loop containing nucleotide triphosphate hydrolases"/>
    <property type="match status" value="2"/>
</dbReference>
<dbReference type="GO" id="GO:0046872">
    <property type="term" value="F:metal ion binding"/>
    <property type="evidence" value="ECO:0007669"/>
    <property type="project" value="UniProtKB-KW"/>
</dbReference>
<accession>A0A0C3BLT1</accession>
<dbReference type="PANTHER" id="PTHR10218:SF242">
    <property type="entry name" value="GUANINE NUCLEOTIDE-BINDING PROTEIN ALPHA-1 SUBUNIT"/>
    <property type="match status" value="1"/>
</dbReference>
<name>A0A0C3BLT1_SERVB</name>
<evidence type="ECO:0000256" key="1">
    <source>
        <dbReference type="ARBA" id="ARBA00022723"/>
    </source>
</evidence>
<dbReference type="AlphaFoldDB" id="A0A0C3BLT1"/>
<evidence type="ECO:0000313" key="7">
    <source>
        <dbReference type="EMBL" id="KIM32426.1"/>
    </source>
</evidence>
<keyword evidence="2 5" id="KW-0547">Nucleotide-binding</keyword>
<dbReference type="SUPFAM" id="SSF47895">
    <property type="entry name" value="Transducin (alpha subunit), insertion domain"/>
    <property type="match status" value="1"/>
</dbReference>
<dbReference type="STRING" id="933852.A0A0C3BLT1"/>
<dbReference type="Pfam" id="PF00503">
    <property type="entry name" value="G-alpha"/>
    <property type="match status" value="1"/>
</dbReference>
<dbReference type="CDD" id="cd00066">
    <property type="entry name" value="G-alpha"/>
    <property type="match status" value="1"/>
</dbReference>
<dbReference type="GO" id="GO:0001664">
    <property type="term" value="F:G protein-coupled receptor binding"/>
    <property type="evidence" value="ECO:0007669"/>
    <property type="project" value="TreeGrafter"/>
</dbReference>